<sequence>MVLGDGTIIEAVAFKILKSRKYPQGIKYSFQHYDPITGKTILRYDNYSQHSGTRHHKHIGESETRPTEFESLKTHFKNFIKGVNPHGEKNT</sequence>
<evidence type="ECO:0000313" key="2">
    <source>
        <dbReference type="Proteomes" id="UP000070404"/>
    </source>
</evidence>
<evidence type="ECO:0000313" key="1">
    <source>
        <dbReference type="EMBL" id="KXB07274.1"/>
    </source>
</evidence>
<keyword evidence="2" id="KW-1185">Reference proteome</keyword>
<dbReference type="EMBL" id="LHYF01000005">
    <property type="protein sequence ID" value="KXB07274.1"/>
    <property type="molecule type" value="Genomic_DNA"/>
</dbReference>
<dbReference type="InterPro" id="IPR045397">
    <property type="entry name" value="TumE-like"/>
</dbReference>
<name>A0A133VLF0_9EURY</name>
<proteinExistence type="predicted"/>
<dbReference type="Pfam" id="PF20126">
    <property type="entry name" value="TumE"/>
    <property type="match status" value="1"/>
</dbReference>
<dbReference type="AlphaFoldDB" id="A0A133VLF0"/>
<protein>
    <submittedName>
        <fullName evidence="1">Uncharacterized protein</fullName>
    </submittedName>
</protein>
<dbReference type="Proteomes" id="UP000070404">
    <property type="component" value="Unassembled WGS sequence"/>
</dbReference>
<organism evidence="1 2">
    <name type="scientific">candidate division MSBL1 archaeon SCGC-AAA382C18</name>
    <dbReference type="NCBI Taxonomy" id="1698281"/>
    <lineage>
        <taxon>Archaea</taxon>
        <taxon>Methanobacteriati</taxon>
        <taxon>Methanobacteriota</taxon>
        <taxon>candidate division MSBL1</taxon>
    </lineage>
</organism>
<reference evidence="1 2" key="1">
    <citation type="journal article" date="2016" name="Sci. Rep.">
        <title>Metabolic traits of an uncultured archaeal lineage -MSBL1- from brine pools of the Red Sea.</title>
        <authorList>
            <person name="Mwirichia R."/>
            <person name="Alam I."/>
            <person name="Rashid M."/>
            <person name="Vinu M."/>
            <person name="Ba-Alawi W."/>
            <person name="Anthony Kamau A."/>
            <person name="Kamanda Ngugi D."/>
            <person name="Goker M."/>
            <person name="Klenk H.P."/>
            <person name="Bajic V."/>
            <person name="Stingl U."/>
        </authorList>
    </citation>
    <scope>NUCLEOTIDE SEQUENCE [LARGE SCALE GENOMIC DNA]</scope>
    <source>
        <strain evidence="1">SCGC-AAA382C18</strain>
    </source>
</reference>
<comment type="caution">
    <text evidence="1">The sequence shown here is derived from an EMBL/GenBank/DDBJ whole genome shotgun (WGS) entry which is preliminary data.</text>
</comment>
<accession>A0A133VLF0</accession>
<gene>
    <name evidence="1" type="ORF">AKJ52_00595</name>
</gene>